<accession>A0A345F0U1</accession>
<reference evidence="2" key="1">
    <citation type="submission" date="2017-08" db="EMBL/GenBank/DDBJ databases">
        <title>Identification of candidate chemosensory genes in male and female Agrilus mali (Coleoptera: Buprestidae) by antennal transcriptome analysis.</title>
        <authorList>
            <person name="Cui X."/>
        </authorList>
    </citation>
    <scope>NUCLEOTIDE SEQUENCE</scope>
</reference>
<protein>
    <submittedName>
        <fullName evidence="2">Chemosensory protein 3</fullName>
    </submittedName>
</protein>
<dbReference type="InterPro" id="IPR005055">
    <property type="entry name" value="A10/PebIII"/>
</dbReference>
<dbReference type="EMBL" id="MF770643">
    <property type="protein sequence ID" value="AXG21596.1"/>
    <property type="molecule type" value="mRNA"/>
</dbReference>
<dbReference type="SUPFAM" id="SSF100910">
    <property type="entry name" value="Chemosensory protein Csp2"/>
    <property type="match status" value="1"/>
</dbReference>
<keyword evidence="1" id="KW-0732">Signal</keyword>
<dbReference type="Gene3D" id="1.10.2080.10">
    <property type="entry name" value="Insect odorant-binding protein A10/Ejaculatory bulb-specific protein 3"/>
    <property type="match status" value="1"/>
</dbReference>
<dbReference type="Pfam" id="PF03392">
    <property type="entry name" value="OS-D"/>
    <property type="match status" value="1"/>
</dbReference>
<dbReference type="SMR" id="A0A345F0U1"/>
<evidence type="ECO:0000256" key="1">
    <source>
        <dbReference type="SAM" id="SignalP"/>
    </source>
</evidence>
<proteinExistence type="evidence at transcript level"/>
<dbReference type="PANTHER" id="PTHR11257:SF12">
    <property type="entry name" value="EJACULATORY BULB-SPECIFIC PROTEIN 3-RELATED"/>
    <property type="match status" value="1"/>
</dbReference>
<organism evidence="2">
    <name type="scientific">Agrilus mali</name>
    <dbReference type="NCBI Taxonomy" id="1917227"/>
    <lineage>
        <taxon>Eukaryota</taxon>
        <taxon>Metazoa</taxon>
        <taxon>Ecdysozoa</taxon>
        <taxon>Arthropoda</taxon>
        <taxon>Hexapoda</taxon>
        <taxon>Insecta</taxon>
        <taxon>Pterygota</taxon>
        <taxon>Neoptera</taxon>
        <taxon>Endopterygota</taxon>
        <taxon>Coleoptera</taxon>
        <taxon>Polyphaga</taxon>
        <taxon>Elateriformia</taxon>
        <taxon>Buprestoidea</taxon>
        <taxon>Buprestidae</taxon>
        <taxon>Agrilinae</taxon>
        <taxon>Agrilus</taxon>
    </lineage>
</organism>
<dbReference type="PANTHER" id="PTHR11257">
    <property type="entry name" value="CHEMOSENSORY PROTEIN-RELATED"/>
    <property type="match status" value="1"/>
</dbReference>
<evidence type="ECO:0000313" key="2">
    <source>
        <dbReference type="EMBL" id="AXG21596.1"/>
    </source>
</evidence>
<dbReference type="InterPro" id="IPR036682">
    <property type="entry name" value="OS_D_A10/PebIII_sf"/>
</dbReference>
<dbReference type="AlphaFoldDB" id="A0A345F0U1"/>
<feature type="chain" id="PRO_5016616871" evidence="1">
    <location>
        <begin position="22"/>
        <end position="129"/>
    </location>
</feature>
<sequence length="129" mass="14879">MKGAIVKLFLVFTIFIVYSSGDGSDYSKKYENLDLDSILSNERILKNYINCFLDKGPCSPEARDFKKDIPVFMQSKCADCTVVQRKVVLRASKFLIEKKPDEWKLLLSKYDPSGEYETFLLEELKKQSS</sequence>
<name>A0A345F0U1_9COLE</name>
<feature type="signal peptide" evidence="1">
    <location>
        <begin position="1"/>
        <end position="21"/>
    </location>
</feature>